<dbReference type="PANTHER" id="PTHR46901">
    <property type="entry name" value="GH04942P"/>
    <property type="match status" value="1"/>
</dbReference>
<dbReference type="Proteomes" id="UP001286313">
    <property type="component" value="Unassembled WGS sequence"/>
</dbReference>
<evidence type="ECO:0000259" key="4">
    <source>
        <dbReference type="PROSITE" id="PS50836"/>
    </source>
</evidence>
<feature type="region of interest" description="Disordered" evidence="2">
    <location>
        <begin position="1330"/>
        <end position="1385"/>
    </location>
</feature>
<feature type="compositionally biased region" description="Low complexity" evidence="2">
    <location>
        <begin position="1052"/>
        <end position="1063"/>
    </location>
</feature>
<feature type="disulfide bond" evidence="1">
    <location>
        <begin position="166"/>
        <end position="175"/>
    </location>
</feature>
<dbReference type="PANTHER" id="PTHR46901:SF2">
    <property type="entry name" value="GH04942P"/>
    <property type="match status" value="1"/>
</dbReference>
<feature type="compositionally biased region" description="Acidic residues" evidence="2">
    <location>
        <begin position="480"/>
        <end position="495"/>
    </location>
</feature>
<feature type="compositionally biased region" description="Gly residues" evidence="2">
    <location>
        <begin position="1194"/>
        <end position="1213"/>
    </location>
</feature>
<dbReference type="PROSITE" id="PS00022">
    <property type="entry name" value="EGF_1"/>
    <property type="match status" value="2"/>
</dbReference>
<dbReference type="InterPro" id="IPR045266">
    <property type="entry name" value="DOH_DOMON"/>
</dbReference>
<feature type="compositionally biased region" description="Acidic residues" evidence="2">
    <location>
        <begin position="264"/>
        <end position="277"/>
    </location>
</feature>
<evidence type="ECO:0000256" key="1">
    <source>
        <dbReference type="PROSITE-ProRule" id="PRU00076"/>
    </source>
</evidence>
<evidence type="ECO:0000256" key="2">
    <source>
        <dbReference type="SAM" id="MobiDB-lite"/>
    </source>
</evidence>
<name>A0AAE1ERG9_PETCI</name>
<dbReference type="Pfam" id="PF03351">
    <property type="entry name" value="DOMON"/>
    <property type="match status" value="2"/>
</dbReference>
<dbReference type="SMART" id="SM00664">
    <property type="entry name" value="DoH"/>
    <property type="match status" value="2"/>
</dbReference>
<feature type="compositionally biased region" description="Gly residues" evidence="2">
    <location>
        <begin position="1023"/>
        <end position="1036"/>
    </location>
</feature>
<accession>A0AAE1ERG9</accession>
<feature type="domain" description="DOMON" evidence="4">
    <location>
        <begin position="463"/>
        <end position="595"/>
    </location>
</feature>
<feature type="compositionally biased region" description="Basic and acidic residues" evidence="2">
    <location>
        <begin position="368"/>
        <end position="390"/>
    </location>
</feature>
<keyword evidence="6" id="KW-1185">Reference proteome</keyword>
<feature type="compositionally biased region" description="Acidic residues" evidence="2">
    <location>
        <begin position="391"/>
        <end position="400"/>
    </location>
</feature>
<protein>
    <submittedName>
        <fullName evidence="5">Uncharacterized protein</fullName>
    </submittedName>
</protein>
<keyword evidence="1" id="KW-0245">EGF-like domain</keyword>
<sequence>MDVCDIKTSLLRGTSLNVTWHLAYPHQGGFRLELMDAQERPVSDLTPVTASSKFLAHDATAQSFRVTLPDQECKDCTIRLLREAKEWGSRYQFWSCANVDIVSRRNYRETCSNNGRYMVSQCRCNPRFYGSRCQYTNECEGNNDCGFYGRCVDLDATTYPKKKCFCTAGRFGHKCSKSSLVSNRRAVSLSAHRKKKLSDDMTLYWRVLRTEGEIEIVIVSNGTSYAAVGWRPQGTTKECKKFPYIKGEVSEAWAKGNTPPEAEPAAEGEPEPEAEGEPEPHAEGEPEPHAEGEPEPEPGAGQSINFPASGRVGVVDGVEPKGEPEPYPEGEPEPHAEGESEPYPEGEPEPHAEGEPEPNAEGEPEPESEPHAEGESEPHAEGEPEPHAEGEPEPNSEPEPEPGQGPSSTSQGGGTRLSLAGDIIEDRLTGLLVPRSKREARPESLSVPLLKPAQLVARETDSANAEPEPEAEAESKAEPEAEAEAEAEPESEPESEPLSGDSPFVPKLDFHAMDCTDIVIGAAQGNLYLIEDYYTRDRSTPRVDEFWGGEGSLTAALGWEEDGVTTILFRRKLEATHPTDHPIKDELTHVIWAKGQEPGRYIHSPSSGLEAGQASSIPDFYRPDEIKYHGKRDQRGVTTINFMEQEAQIKEEVNWCGNHWRYPSSCTPGENCQYYARWEYDEPTDYIKFKVQTTHTQLWTGIGFTDNTRMPLTDAVIGWVEGSGRYFMFDAWARSYSAPVVDPNQGITNFTGYSEDGLVTLEFARRRVSGDSEYDLSFTDEQCLYMVFPIKGGSVKYVAKRIRKHEVTPIISTERICIRSCSKFGGADGRPFVYTTTPRPPQLHYEVEMKLTGVGSNYEIPEPGSTTWIQLTDRVRDSVEAALKDVPGYEATEVVEVVDGGSGTLVAKMEVILDKTAHEAEAGEVPPVSPDDGQEEESMVRQVLEDSMGSGRIGALKVDPQYLRVSRLRGIPSRPPPGFVLPVADGGGGAGSDPGFTPDVRFGQAPPSGGGFGQSPGTFGQPPSGGFGQSPSGGGFSQSPGTFGQPPSGGTFSQPPSGSFGQPPSGGFGQSPSGGGFGQSPSGGGFGQSPSGGGFSQSPGTFGQPPSGGTFSQPPSGSFGQSPGTFSQPPSGGSFGQFPGTFGQPPSGGTFGQPPSGGTFGQPPSGGTFGQPPSGGTFGQPPSGGSFGQPPSGGSFGQPPSGGFGQPPSGGFGQPPSGSFGQLPSGTFGQSPGTFGQPPSGSFDQGQSRDHSQQDGSFSDSPGVVSLPSPPSFTIPEPPTHPEPLPRSRHYPWDGRYSHRSVLVQPNTFYSYLPPVPSGSFLHPHYITHHSHAPSPSPSYSTSHSPSYFTSHSPSRDSNYGRRLKPKTYEEEHVHKGQDDPEGTLIRVPFIPGSVAIEEY</sequence>
<feature type="compositionally biased region" description="Basic and acidic residues" evidence="2">
    <location>
        <begin position="278"/>
        <end position="292"/>
    </location>
</feature>
<reference evidence="5" key="1">
    <citation type="submission" date="2023-10" db="EMBL/GenBank/DDBJ databases">
        <title>Genome assemblies of two species of porcelain crab, Petrolisthes cinctipes and Petrolisthes manimaculis (Anomura: Porcellanidae).</title>
        <authorList>
            <person name="Angst P."/>
        </authorList>
    </citation>
    <scope>NUCLEOTIDE SEQUENCE</scope>
    <source>
        <strain evidence="5">PB745_01</strain>
        <tissue evidence="5">Gill</tissue>
    </source>
</reference>
<keyword evidence="1" id="KW-1015">Disulfide bond</keyword>
<dbReference type="Gene3D" id="2.60.120.260">
    <property type="entry name" value="Galactose-binding domain-like"/>
    <property type="match status" value="1"/>
</dbReference>
<dbReference type="PROSITE" id="PS50026">
    <property type="entry name" value="EGF_3"/>
    <property type="match status" value="1"/>
</dbReference>
<feature type="compositionally biased region" description="Low complexity" evidence="2">
    <location>
        <begin position="1338"/>
        <end position="1353"/>
    </location>
</feature>
<dbReference type="InterPro" id="IPR005018">
    <property type="entry name" value="DOMON_domain"/>
</dbReference>
<feature type="compositionally biased region" description="Polar residues" evidence="2">
    <location>
        <begin position="1224"/>
        <end position="1246"/>
    </location>
</feature>
<organism evidence="5 6">
    <name type="scientific">Petrolisthes cinctipes</name>
    <name type="common">Flat porcelain crab</name>
    <dbReference type="NCBI Taxonomy" id="88211"/>
    <lineage>
        <taxon>Eukaryota</taxon>
        <taxon>Metazoa</taxon>
        <taxon>Ecdysozoa</taxon>
        <taxon>Arthropoda</taxon>
        <taxon>Crustacea</taxon>
        <taxon>Multicrustacea</taxon>
        <taxon>Malacostraca</taxon>
        <taxon>Eumalacostraca</taxon>
        <taxon>Eucarida</taxon>
        <taxon>Decapoda</taxon>
        <taxon>Pleocyemata</taxon>
        <taxon>Anomura</taxon>
        <taxon>Galatheoidea</taxon>
        <taxon>Porcellanidae</taxon>
        <taxon>Petrolisthes</taxon>
    </lineage>
</organism>
<feature type="domain" description="DOMON" evidence="4">
    <location>
        <begin position="672"/>
        <end position="792"/>
    </location>
</feature>
<comment type="caution">
    <text evidence="5">The sequence shown here is derived from an EMBL/GenBank/DDBJ whole genome shotgun (WGS) entry which is preliminary data.</text>
</comment>
<feature type="compositionally biased region" description="Acidic residues" evidence="2">
    <location>
        <begin position="355"/>
        <end position="367"/>
    </location>
</feature>
<feature type="region of interest" description="Disordered" evidence="2">
    <location>
        <begin position="968"/>
        <end position="1288"/>
    </location>
</feature>
<evidence type="ECO:0000313" key="5">
    <source>
        <dbReference type="EMBL" id="KAK3860026.1"/>
    </source>
</evidence>
<comment type="caution">
    <text evidence="1">Lacks conserved residue(s) required for the propagation of feature annotation.</text>
</comment>
<feature type="region of interest" description="Disordered" evidence="2">
    <location>
        <begin position="252"/>
        <end position="505"/>
    </location>
</feature>
<dbReference type="PROSITE" id="PS50836">
    <property type="entry name" value="DOMON"/>
    <property type="match status" value="2"/>
</dbReference>
<evidence type="ECO:0000259" key="3">
    <source>
        <dbReference type="PROSITE" id="PS50026"/>
    </source>
</evidence>
<feature type="domain" description="EGF-like" evidence="3">
    <location>
        <begin position="135"/>
        <end position="176"/>
    </location>
</feature>
<proteinExistence type="predicted"/>
<dbReference type="CDD" id="cd09631">
    <property type="entry name" value="DOMON_DOH"/>
    <property type="match status" value="2"/>
</dbReference>
<evidence type="ECO:0000313" key="6">
    <source>
        <dbReference type="Proteomes" id="UP001286313"/>
    </source>
</evidence>
<gene>
    <name evidence="5" type="ORF">Pcinc_033899</name>
</gene>
<feature type="compositionally biased region" description="Low complexity" evidence="2">
    <location>
        <begin position="1111"/>
        <end position="1193"/>
    </location>
</feature>
<feature type="compositionally biased region" description="Gly residues" evidence="2">
    <location>
        <begin position="1064"/>
        <end position="1095"/>
    </location>
</feature>
<dbReference type="InterPro" id="IPR000742">
    <property type="entry name" value="EGF"/>
</dbReference>
<feature type="compositionally biased region" description="Pro residues" evidence="2">
    <location>
        <begin position="1268"/>
        <end position="1285"/>
    </location>
</feature>
<dbReference type="EMBL" id="JAWQEG010004837">
    <property type="protein sequence ID" value="KAK3860026.1"/>
    <property type="molecule type" value="Genomic_DNA"/>
</dbReference>
<feature type="compositionally biased region" description="Basic and acidic residues" evidence="2">
    <location>
        <begin position="1367"/>
        <end position="1379"/>
    </location>
</feature>
<dbReference type="CDD" id="cd00054">
    <property type="entry name" value="EGF_CA"/>
    <property type="match status" value="1"/>
</dbReference>